<keyword evidence="3" id="KW-1185">Reference proteome</keyword>
<dbReference type="EMBL" id="BAAAPC010000009">
    <property type="protein sequence ID" value="GAA1996717.1"/>
    <property type="molecule type" value="Genomic_DNA"/>
</dbReference>
<sequence length="50" mass="5190">MKIRINYVKLAVVSGYVVPTSLAGQVTPTPDRAGPATHPDTGADSRAGRP</sequence>
<name>A0ABN2T1J2_9ACTN</name>
<evidence type="ECO:0000313" key="2">
    <source>
        <dbReference type="EMBL" id="GAA1996717.1"/>
    </source>
</evidence>
<evidence type="ECO:0000256" key="1">
    <source>
        <dbReference type="SAM" id="MobiDB-lite"/>
    </source>
</evidence>
<comment type="caution">
    <text evidence="2">The sequence shown here is derived from an EMBL/GenBank/DDBJ whole genome shotgun (WGS) entry which is preliminary data.</text>
</comment>
<dbReference type="Proteomes" id="UP001501585">
    <property type="component" value="Unassembled WGS sequence"/>
</dbReference>
<evidence type="ECO:0000313" key="3">
    <source>
        <dbReference type="Proteomes" id="UP001501585"/>
    </source>
</evidence>
<proteinExistence type="predicted"/>
<feature type="compositionally biased region" description="Basic and acidic residues" evidence="1">
    <location>
        <begin position="41"/>
        <end position="50"/>
    </location>
</feature>
<feature type="region of interest" description="Disordered" evidence="1">
    <location>
        <begin position="22"/>
        <end position="50"/>
    </location>
</feature>
<gene>
    <name evidence="2" type="ORF">GCM10009799_24570</name>
</gene>
<accession>A0ABN2T1J2</accession>
<reference evidence="2 3" key="1">
    <citation type="journal article" date="2019" name="Int. J. Syst. Evol. Microbiol.">
        <title>The Global Catalogue of Microorganisms (GCM) 10K type strain sequencing project: providing services to taxonomists for standard genome sequencing and annotation.</title>
        <authorList>
            <consortium name="The Broad Institute Genomics Platform"/>
            <consortium name="The Broad Institute Genome Sequencing Center for Infectious Disease"/>
            <person name="Wu L."/>
            <person name="Ma J."/>
        </authorList>
    </citation>
    <scope>NUCLEOTIDE SEQUENCE [LARGE SCALE GENOMIC DNA]</scope>
    <source>
        <strain evidence="2 3">JCM 15313</strain>
    </source>
</reference>
<protein>
    <submittedName>
        <fullName evidence="2">Uncharacterized protein</fullName>
    </submittedName>
</protein>
<organism evidence="2 3">
    <name type="scientific">Nocardiopsis rhodophaea</name>
    <dbReference type="NCBI Taxonomy" id="280238"/>
    <lineage>
        <taxon>Bacteria</taxon>
        <taxon>Bacillati</taxon>
        <taxon>Actinomycetota</taxon>
        <taxon>Actinomycetes</taxon>
        <taxon>Streptosporangiales</taxon>
        <taxon>Nocardiopsidaceae</taxon>
        <taxon>Nocardiopsis</taxon>
    </lineage>
</organism>